<dbReference type="AlphaFoldDB" id="S8BYG7"/>
<name>S8BYG7_DACHA</name>
<evidence type="ECO:0000313" key="3">
    <source>
        <dbReference type="EMBL" id="EPS40372.1"/>
    </source>
</evidence>
<keyword evidence="4" id="KW-1185">Reference proteome</keyword>
<sequence>MKVSVQVLTALFLASSVLAAPQIRARQVQAQPGAIQPATGAAPADIAQEAQPGAPGANPGGPPGPPDFSKAAYIKLMKDTGAPANIVTFLDTVPETVFTKLGDLYKQIMADPSKASTVGPEIDKMEEALQSGKTPA</sequence>
<dbReference type="Proteomes" id="UP000015100">
    <property type="component" value="Unassembled WGS sequence"/>
</dbReference>
<feature type="chain" id="PRO_5004548791" evidence="2">
    <location>
        <begin position="20"/>
        <end position="136"/>
    </location>
</feature>
<evidence type="ECO:0000256" key="1">
    <source>
        <dbReference type="SAM" id="MobiDB-lite"/>
    </source>
</evidence>
<proteinExistence type="predicted"/>
<evidence type="ECO:0000313" key="4">
    <source>
        <dbReference type="Proteomes" id="UP000015100"/>
    </source>
</evidence>
<reference evidence="3 4" key="1">
    <citation type="journal article" date="2013" name="PLoS Genet.">
        <title>Genomic mechanisms accounting for the adaptation to parasitism in nematode-trapping fungi.</title>
        <authorList>
            <person name="Meerupati T."/>
            <person name="Andersson K.M."/>
            <person name="Friman E."/>
            <person name="Kumar D."/>
            <person name="Tunlid A."/>
            <person name="Ahren D."/>
        </authorList>
    </citation>
    <scope>NUCLEOTIDE SEQUENCE [LARGE SCALE GENOMIC DNA]</scope>
    <source>
        <strain evidence="3 4">CBS 200.50</strain>
    </source>
</reference>
<dbReference type="EMBL" id="AQGS01000405">
    <property type="protein sequence ID" value="EPS40372.1"/>
    <property type="molecule type" value="Genomic_DNA"/>
</dbReference>
<feature type="region of interest" description="Disordered" evidence="1">
    <location>
        <begin position="34"/>
        <end position="69"/>
    </location>
</feature>
<gene>
    <name evidence="3" type="ORF">H072_5810</name>
</gene>
<protein>
    <submittedName>
        <fullName evidence="3">Uncharacterized protein</fullName>
    </submittedName>
</protein>
<keyword evidence="2" id="KW-0732">Signal</keyword>
<organism evidence="3 4">
    <name type="scientific">Dactylellina haptotyla (strain CBS 200.50)</name>
    <name type="common">Nematode-trapping fungus</name>
    <name type="synonym">Monacrosporium haptotylum</name>
    <dbReference type="NCBI Taxonomy" id="1284197"/>
    <lineage>
        <taxon>Eukaryota</taxon>
        <taxon>Fungi</taxon>
        <taxon>Dikarya</taxon>
        <taxon>Ascomycota</taxon>
        <taxon>Pezizomycotina</taxon>
        <taxon>Orbiliomycetes</taxon>
        <taxon>Orbiliales</taxon>
        <taxon>Orbiliaceae</taxon>
        <taxon>Dactylellina</taxon>
    </lineage>
</organism>
<feature type="signal peptide" evidence="2">
    <location>
        <begin position="1"/>
        <end position="19"/>
    </location>
</feature>
<evidence type="ECO:0000256" key="2">
    <source>
        <dbReference type="SAM" id="SignalP"/>
    </source>
</evidence>
<comment type="caution">
    <text evidence="3">The sequence shown here is derived from an EMBL/GenBank/DDBJ whole genome shotgun (WGS) entry which is preliminary data.</text>
</comment>
<dbReference type="HOGENOM" id="CLU_1875361_0_0_1"/>
<accession>S8BYG7</accession>
<reference evidence="4" key="2">
    <citation type="submission" date="2013-04" db="EMBL/GenBank/DDBJ databases">
        <title>Genomic mechanisms accounting for the adaptation to parasitism in nematode-trapping fungi.</title>
        <authorList>
            <person name="Ahren D.G."/>
        </authorList>
    </citation>
    <scope>NUCLEOTIDE SEQUENCE [LARGE SCALE GENOMIC DNA]</scope>
    <source>
        <strain evidence="4">CBS 200.50</strain>
    </source>
</reference>